<evidence type="ECO:0000256" key="5">
    <source>
        <dbReference type="ARBA" id="ARBA00023122"/>
    </source>
</evidence>
<gene>
    <name evidence="12" type="ORF">HELGO_WM68930</name>
</gene>
<accession>A0A6S6RVN2</accession>
<dbReference type="InterPro" id="IPR002550">
    <property type="entry name" value="CNNM"/>
</dbReference>
<evidence type="ECO:0000313" key="12">
    <source>
        <dbReference type="EMBL" id="CAA6800970.1"/>
    </source>
</evidence>
<evidence type="ECO:0000256" key="3">
    <source>
        <dbReference type="ARBA" id="ARBA00022737"/>
    </source>
</evidence>
<dbReference type="PANTHER" id="PTHR22777">
    <property type="entry name" value="HEMOLYSIN-RELATED"/>
    <property type="match status" value="1"/>
</dbReference>
<evidence type="ECO:0000256" key="7">
    <source>
        <dbReference type="PROSITE-ProRule" id="PRU00703"/>
    </source>
</evidence>
<evidence type="ECO:0000259" key="11">
    <source>
        <dbReference type="PROSITE" id="PS51846"/>
    </source>
</evidence>
<dbReference type="PROSITE" id="PS51846">
    <property type="entry name" value="CNNM"/>
    <property type="match status" value="1"/>
</dbReference>
<feature type="domain" description="CNNM transmembrane" evidence="11">
    <location>
        <begin position="1"/>
        <end position="184"/>
    </location>
</feature>
<dbReference type="InterPro" id="IPR044751">
    <property type="entry name" value="Ion_transp-like_CBS"/>
</dbReference>
<dbReference type="GO" id="GO:0005886">
    <property type="term" value="C:plasma membrane"/>
    <property type="evidence" value="ECO:0007669"/>
    <property type="project" value="TreeGrafter"/>
</dbReference>
<keyword evidence="6 8" id="KW-0472">Membrane</keyword>
<organism evidence="12">
    <name type="scientific">uncultured Thiotrichaceae bacterium</name>
    <dbReference type="NCBI Taxonomy" id="298394"/>
    <lineage>
        <taxon>Bacteria</taxon>
        <taxon>Pseudomonadati</taxon>
        <taxon>Pseudomonadota</taxon>
        <taxon>Gammaproteobacteria</taxon>
        <taxon>Thiotrichales</taxon>
        <taxon>Thiotrichaceae</taxon>
        <taxon>environmental samples</taxon>
    </lineage>
</organism>
<sequence>MYTLLIVFFLVSILFSFMCSLWEAALLSITPSYAQIKLQEKDPIGQHLQNFKDNIDKPLAAILTLNTIAHTVGALGVGAQATMLWGETNPMVTSLVIPVLMTLGILILSEIIPKTIGANYWQELVPFTVKSLLFIMTLLTPLIWMTQLITKALKKDKSKSVLSRADFLLMTEIGEQEGMLKHSESNIIRNLLRFNTIEANSIMTPRTVVHAAPEDMTLQQFHKLNPALQFSRVPVYKGDSKDKVTGYVLKDDLLASLLDGKKEDKLETLRRDLIVVPQNRLITELHTDLLEKNEHIALVVDEYGGMAGILTMEDVIETLLGMEIVDEFDNNEDMQVVARKNWEKRAQALGLVEKEAVSLNE</sequence>
<feature type="domain" description="CBS" evidence="10">
    <location>
        <begin position="269"/>
        <end position="327"/>
    </location>
</feature>
<evidence type="ECO:0000256" key="4">
    <source>
        <dbReference type="ARBA" id="ARBA00022989"/>
    </source>
</evidence>
<feature type="domain" description="CBS" evidence="10">
    <location>
        <begin position="203"/>
        <end position="263"/>
    </location>
</feature>
<evidence type="ECO:0000259" key="10">
    <source>
        <dbReference type="PROSITE" id="PS51371"/>
    </source>
</evidence>
<feature type="transmembrane region" description="Helical" evidence="9">
    <location>
        <begin position="91"/>
        <end position="112"/>
    </location>
</feature>
<evidence type="ECO:0000256" key="2">
    <source>
        <dbReference type="ARBA" id="ARBA00022692"/>
    </source>
</evidence>
<feature type="transmembrane region" description="Helical" evidence="9">
    <location>
        <begin position="58"/>
        <end position="79"/>
    </location>
</feature>
<protein>
    <submittedName>
        <fullName evidence="12">Magnesium and cobalt efflux protein CorC</fullName>
    </submittedName>
</protein>
<dbReference type="Pfam" id="PF01595">
    <property type="entry name" value="CNNM"/>
    <property type="match status" value="1"/>
</dbReference>
<name>A0A6S6RVN2_9GAMM</name>
<feature type="transmembrane region" description="Helical" evidence="9">
    <location>
        <begin position="132"/>
        <end position="150"/>
    </location>
</feature>
<dbReference type="PANTHER" id="PTHR22777:SF4">
    <property type="entry name" value="UPF0053 PROTEIN SLL1254"/>
    <property type="match status" value="1"/>
</dbReference>
<reference evidence="12" key="1">
    <citation type="submission" date="2020-01" db="EMBL/GenBank/DDBJ databases">
        <authorList>
            <person name="Meier V. D."/>
            <person name="Meier V D."/>
        </authorList>
    </citation>
    <scope>NUCLEOTIDE SEQUENCE</scope>
    <source>
        <strain evidence="12">HLG_WM_MAG_08</strain>
    </source>
</reference>
<dbReference type="EMBL" id="CACVAV010000014">
    <property type="protein sequence ID" value="CAA6800970.1"/>
    <property type="molecule type" value="Genomic_DNA"/>
</dbReference>
<keyword evidence="4 8" id="KW-1133">Transmembrane helix</keyword>
<dbReference type="InterPro" id="IPR000644">
    <property type="entry name" value="CBS_dom"/>
</dbReference>
<evidence type="ECO:0000256" key="9">
    <source>
        <dbReference type="SAM" id="Phobius"/>
    </source>
</evidence>
<dbReference type="Pfam" id="PF00571">
    <property type="entry name" value="CBS"/>
    <property type="match status" value="1"/>
</dbReference>
<evidence type="ECO:0000256" key="8">
    <source>
        <dbReference type="PROSITE-ProRule" id="PRU01193"/>
    </source>
</evidence>
<proteinExistence type="predicted"/>
<dbReference type="SUPFAM" id="SSF54631">
    <property type="entry name" value="CBS-domain pair"/>
    <property type="match status" value="1"/>
</dbReference>
<keyword evidence="2 8" id="KW-0812">Transmembrane</keyword>
<dbReference type="CDD" id="cd04590">
    <property type="entry name" value="CBS_pair_CorC_HlyC_assoc"/>
    <property type="match status" value="1"/>
</dbReference>
<keyword evidence="5 7" id="KW-0129">CBS domain</keyword>
<dbReference type="PROSITE" id="PS51371">
    <property type="entry name" value="CBS"/>
    <property type="match status" value="2"/>
</dbReference>
<dbReference type="InterPro" id="IPR046342">
    <property type="entry name" value="CBS_dom_sf"/>
</dbReference>
<evidence type="ECO:0000256" key="6">
    <source>
        <dbReference type="ARBA" id="ARBA00023136"/>
    </source>
</evidence>
<dbReference type="AlphaFoldDB" id="A0A6S6RVN2"/>
<evidence type="ECO:0000256" key="1">
    <source>
        <dbReference type="ARBA" id="ARBA00004141"/>
    </source>
</evidence>
<dbReference type="Gene3D" id="3.10.580.10">
    <property type="entry name" value="CBS-domain"/>
    <property type="match status" value="1"/>
</dbReference>
<comment type="subcellular location">
    <subcellularLocation>
        <location evidence="1">Membrane</location>
        <topology evidence="1">Multi-pass membrane protein</topology>
    </subcellularLocation>
</comment>
<keyword evidence="3" id="KW-0677">Repeat</keyword>